<dbReference type="PANTHER" id="PTHR30290:SF64">
    <property type="entry name" value="ABC TRANSPORTER PERIPLASMIC BINDING PROTEIN"/>
    <property type="match status" value="1"/>
</dbReference>
<dbReference type="STRING" id="485915.Dret_0180"/>
<dbReference type="PANTHER" id="PTHR30290">
    <property type="entry name" value="PERIPLASMIC BINDING COMPONENT OF ABC TRANSPORTER"/>
    <property type="match status" value="1"/>
</dbReference>
<keyword evidence="1 2" id="KW-0732">Signal</keyword>
<dbReference type="GO" id="GO:1904680">
    <property type="term" value="F:peptide transmembrane transporter activity"/>
    <property type="evidence" value="ECO:0007669"/>
    <property type="project" value="TreeGrafter"/>
</dbReference>
<protein>
    <submittedName>
        <fullName evidence="4">Extracellular solute-binding protein family 5</fullName>
    </submittedName>
</protein>
<reference evidence="4 5" key="2">
    <citation type="journal article" date="2010" name="Stand. Genomic Sci.">
        <title>Complete genome sequence of Desulfohalobium retbaense type strain (HR(100)).</title>
        <authorList>
            <person name="Spring S."/>
            <person name="Nolan M."/>
            <person name="Lapidus A."/>
            <person name="Glavina Del Rio T."/>
            <person name="Copeland A."/>
            <person name="Tice H."/>
            <person name="Cheng J.F."/>
            <person name="Lucas S."/>
            <person name="Land M."/>
            <person name="Chen F."/>
            <person name="Bruce D."/>
            <person name="Goodwin L."/>
            <person name="Pitluck S."/>
            <person name="Ivanova N."/>
            <person name="Mavromatis K."/>
            <person name="Mikhailova N."/>
            <person name="Pati A."/>
            <person name="Chen A."/>
            <person name="Palaniappan K."/>
            <person name="Hauser L."/>
            <person name="Chang Y.J."/>
            <person name="Jeffries C.D."/>
            <person name="Munk C."/>
            <person name="Kiss H."/>
            <person name="Chain P."/>
            <person name="Han C."/>
            <person name="Brettin T."/>
            <person name="Detter J.C."/>
            <person name="Schuler E."/>
            <person name="Goker M."/>
            <person name="Rohde M."/>
            <person name="Bristow J."/>
            <person name="Eisen J.A."/>
            <person name="Markowitz V."/>
            <person name="Hugenholtz P."/>
            <person name="Kyrpides N.C."/>
            <person name="Klenk H.P."/>
        </authorList>
    </citation>
    <scope>NUCLEOTIDE SEQUENCE [LARGE SCALE GENOMIC DNA]</scope>
    <source>
        <strain evidence="4 5">DSM 5692</strain>
    </source>
</reference>
<dbReference type="KEGG" id="drt:Dret_0180"/>
<dbReference type="AlphaFoldDB" id="C8WZK7"/>
<evidence type="ECO:0000259" key="3">
    <source>
        <dbReference type="Pfam" id="PF00496"/>
    </source>
</evidence>
<dbReference type="InterPro" id="IPR030678">
    <property type="entry name" value="Peptide/Ni-bd"/>
</dbReference>
<accession>C8WZK7</accession>
<dbReference type="GO" id="GO:0015833">
    <property type="term" value="P:peptide transport"/>
    <property type="evidence" value="ECO:0007669"/>
    <property type="project" value="TreeGrafter"/>
</dbReference>
<dbReference type="Gene3D" id="3.10.105.10">
    <property type="entry name" value="Dipeptide-binding Protein, Domain 3"/>
    <property type="match status" value="1"/>
</dbReference>
<dbReference type="GO" id="GO:0043190">
    <property type="term" value="C:ATP-binding cassette (ABC) transporter complex"/>
    <property type="evidence" value="ECO:0007669"/>
    <property type="project" value="InterPro"/>
</dbReference>
<evidence type="ECO:0000256" key="1">
    <source>
        <dbReference type="ARBA" id="ARBA00022729"/>
    </source>
</evidence>
<evidence type="ECO:0000256" key="2">
    <source>
        <dbReference type="SAM" id="SignalP"/>
    </source>
</evidence>
<dbReference type="InterPro" id="IPR039424">
    <property type="entry name" value="SBP_5"/>
</dbReference>
<dbReference type="HOGENOM" id="CLU_023171_0_0_7"/>
<feature type="chain" id="PRO_5002993107" evidence="2">
    <location>
        <begin position="28"/>
        <end position="607"/>
    </location>
</feature>
<dbReference type="InterPro" id="IPR000914">
    <property type="entry name" value="SBP_5_dom"/>
</dbReference>
<feature type="domain" description="Solute-binding protein family 5" evidence="3">
    <location>
        <begin position="102"/>
        <end position="508"/>
    </location>
</feature>
<keyword evidence="5" id="KW-1185">Reference proteome</keyword>
<dbReference type="SUPFAM" id="SSF53850">
    <property type="entry name" value="Periplasmic binding protein-like II"/>
    <property type="match status" value="1"/>
</dbReference>
<reference evidence="5" key="1">
    <citation type="submission" date="2009-09" db="EMBL/GenBank/DDBJ databases">
        <title>The complete chromosome of Desulfohalobium retbaense DSM 5692.</title>
        <authorList>
            <consortium name="US DOE Joint Genome Institute (JGI-PGF)"/>
            <person name="Lucas S."/>
            <person name="Copeland A."/>
            <person name="Lapidus A."/>
            <person name="Glavina del Rio T."/>
            <person name="Dalin E."/>
            <person name="Tice H."/>
            <person name="Bruce D."/>
            <person name="Goodwin L."/>
            <person name="Pitluck S."/>
            <person name="Kyrpides N."/>
            <person name="Mavromatis K."/>
            <person name="Ivanova N."/>
            <person name="Mikhailova N."/>
            <person name="Munk A.C."/>
            <person name="Brettin T."/>
            <person name="Detter J.C."/>
            <person name="Han C."/>
            <person name="Tapia R."/>
            <person name="Larimer F."/>
            <person name="Land M."/>
            <person name="Hauser L."/>
            <person name="Markowitz V."/>
            <person name="Cheng J.-F."/>
            <person name="Hugenholtz P."/>
            <person name="Woyke T."/>
            <person name="Wu D."/>
            <person name="Spring S."/>
            <person name="Klenk H.-P."/>
            <person name="Eisen J.A."/>
        </authorList>
    </citation>
    <scope>NUCLEOTIDE SEQUENCE [LARGE SCALE GENOMIC DNA]</scope>
    <source>
        <strain evidence="5">DSM 5692</strain>
    </source>
</reference>
<dbReference type="RefSeq" id="WP_015750641.1">
    <property type="nucleotide sequence ID" value="NC_013223.1"/>
</dbReference>
<proteinExistence type="predicted"/>
<dbReference type="CDD" id="cd08497">
    <property type="entry name" value="MbnE-like"/>
    <property type="match status" value="1"/>
</dbReference>
<dbReference type="Gene3D" id="3.40.190.10">
    <property type="entry name" value="Periplasmic binding protein-like II"/>
    <property type="match status" value="1"/>
</dbReference>
<dbReference type="EMBL" id="CP001734">
    <property type="protein sequence ID" value="ACV67482.1"/>
    <property type="molecule type" value="Genomic_DNA"/>
</dbReference>
<gene>
    <name evidence="4" type="ordered locus">Dret_0180</name>
</gene>
<dbReference type="GO" id="GO:0030288">
    <property type="term" value="C:outer membrane-bounded periplasmic space"/>
    <property type="evidence" value="ECO:0007669"/>
    <property type="project" value="TreeGrafter"/>
</dbReference>
<dbReference type="PIRSF" id="PIRSF002741">
    <property type="entry name" value="MppA"/>
    <property type="match status" value="1"/>
</dbReference>
<name>C8WZK7_DESRD</name>
<dbReference type="GO" id="GO:0042884">
    <property type="term" value="P:microcin transport"/>
    <property type="evidence" value="ECO:0007669"/>
    <property type="project" value="TreeGrafter"/>
</dbReference>
<sequence>MSWLLYRLAILLMASTCCVLPVRSAFAAHALAMNGEPKYSADFTHFAYANPQAPKGGHVRRAAIGTFDTFNPYVPKGMAPQGIGLIYDTLCVQSMDEPFTAYGLLAQDITVPPDRSWVRFTLRENARFHDGHPVHAEDVAFTFELLMAKGSPTYANYYGDVSEVEVLGPRQIRFTFEHANNRELPLILGQLPVLPKHFWKGKDFTSAGLTRPLGSGPYTIETFKPGHFVRYKRVASYWGADLAVNTGRYNFDSLQYDYFRDTTVALEAFKAGEYDFRQENTAKHWATAYTGPAVDQGHIVKERIPHDRPQGMQAFIYNTRRPLFSDPEVRRALAYAFDFEWTNSQLFYGQYTRTKSYFSNSELAAQGPPAPEELALLEPHRSHLPEEALTSAYTVPSTETTPLRQNLRQGLRLLRRAGWTMQDGQLVHKQTGKSFQFTILLRSPSFERVVLPFKRNLAKLGITMEIRRVDASQYVNRLRSFDFDMLIATLPQSNSPGNEQRYFWTSEAASTPGTYNYMGVDNPAIDALVEQVVTAPDRESLITRCRALDRALLWGHYVIPQWHLGALRVARWDIFGRPEKMPRYGLDFFTWWVDPDKAAAVRAFQGR</sequence>
<feature type="signal peptide" evidence="2">
    <location>
        <begin position="1"/>
        <end position="27"/>
    </location>
</feature>
<organism evidence="4 5">
    <name type="scientific">Desulfohalobium retbaense (strain ATCC 49708 / DSM 5692 / JCM 16813 / HR100)</name>
    <dbReference type="NCBI Taxonomy" id="485915"/>
    <lineage>
        <taxon>Bacteria</taxon>
        <taxon>Pseudomonadati</taxon>
        <taxon>Thermodesulfobacteriota</taxon>
        <taxon>Desulfovibrionia</taxon>
        <taxon>Desulfovibrionales</taxon>
        <taxon>Desulfohalobiaceae</taxon>
        <taxon>Desulfohalobium</taxon>
    </lineage>
</organism>
<evidence type="ECO:0000313" key="4">
    <source>
        <dbReference type="EMBL" id="ACV67482.1"/>
    </source>
</evidence>
<dbReference type="Proteomes" id="UP000001052">
    <property type="component" value="Chromosome"/>
</dbReference>
<dbReference type="eggNOG" id="COG4166">
    <property type="taxonomic scope" value="Bacteria"/>
</dbReference>
<dbReference type="Pfam" id="PF00496">
    <property type="entry name" value="SBP_bac_5"/>
    <property type="match status" value="1"/>
</dbReference>
<evidence type="ECO:0000313" key="5">
    <source>
        <dbReference type="Proteomes" id="UP000001052"/>
    </source>
</evidence>